<sequence length="115" mass="12952">MVEKAKRSSTRGLPIRVGEDDGVFMVPKEVLTNDPVGREVQLTFSYRRIGAVTRTYDHPDRIRAYPEGYNHDLGLISDDTFPDVGNSPGYPSVTRWAEYSAALYGQEVYVVCDIH</sequence>
<protein>
    <submittedName>
        <fullName evidence="1">Uncharacterized protein</fullName>
    </submittedName>
</protein>
<name>A0A9W9U2N4_9EURO</name>
<dbReference type="EMBL" id="JAPZBO010000007">
    <property type="protein sequence ID" value="KAJ5311302.1"/>
    <property type="molecule type" value="Genomic_DNA"/>
</dbReference>
<reference evidence="1" key="1">
    <citation type="submission" date="2022-12" db="EMBL/GenBank/DDBJ databases">
        <authorList>
            <person name="Petersen C."/>
        </authorList>
    </citation>
    <scope>NUCLEOTIDE SEQUENCE</scope>
    <source>
        <strain evidence="1">IBT 21472</strain>
    </source>
</reference>
<accession>A0A9W9U2N4</accession>
<evidence type="ECO:0000313" key="1">
    <source>
        <dbReference type="EMBL" id="KAJ5311302.1"/>
    </source>
</evidence>
<keyword evidence="2" id="KW-1185">Reference proteome</keyword>
<comment type="caution">
    <text evidence="1">The sequence shown here is derived from an EMBL/GenBank/DDBJ whole genome shotgun (WGS) entry which is preliminary data.</text>
</comment>
<reference evidence="1" key="2">
    <citation type="journal article" date="2023" name="IMA Fungus">
        <title>Comparative genomic study of the Penicillium genus elucidates a diverse pangenome and 15 lateral gene transfer events.</title>
        <authorList>
            <person name="Petersen C."/>
            <person name="Sorensen T."/>
            <person name="Nielsen M.R."/>
            <person name="Sondergaard T.E."/>
            <person name="Sorensen J.L."/>
            <person name="Fitzpatrick D.A."/>
            <person name="Frisvad J.C."/>
            <person name="Nielsen K.L."/>
        </authorList>
    </citation>
    <scope>NUCLEOTIDE SEQUENCE</scope>
    <source>
        <strain evidence="1">IBT 21472</strain>
    </source>
</reference>
<proteinExistence type="predicted"/>
<dbReference type="AlphaFoldDB" id="A0A9W9U2N4"/>
<gene>
    <name evidence="1" type="ORF">N7476_007162</name>
</gene>
<organism evidence="1 2">
    <name type="scientific">Penicillium atrosanguineum</name>
    <dbReference type="NCBI Taxonomy" id="1132637"/>
    <lineage>
        <taxon>Eukaryota</taxon>
        <taxon>Fungi</taxon>
        <taxon>Dikarya</taxon>
        <taxon>Ascomycota</taxon>
        <taxon>Pezizomycotina</taxon>
        <taxon>Eurotiomycetes</taxon>
        <taxon>Eurotiomycetidae</taxon>
        <taxon>Eurotiales</taxon>
        <taxon>Aspergillaceae</taxon>
        <taxon>Penicillium</taxon>
    </lineage>
</organism>
<evidence type="ECO:0000313" key="2">
    <source>
        <dbReference type="Proteomes" id="UP001147746"/>
    </source>
</evidence>
<dbReference type="Proteomes" id="UP001147746">
    <property type="component" value="Unassembled WGS sequence"/>
</dbReference>